<dbReference type="PANTHER" id="PTHR46211:SF14">
    <property type="entry name" value="GLYCEROPHOSPHODIESTER PHOSPHODIESTERASE"/>
    <property type="match status" value="1"/>
</dbReference>
<organism evidence="2">
    <name type="scientific">freshwater metagenome</name>
    <dbReference type="NCBI Taxonomy" id="449393"/>
    <lineage>
        <taxon>unclassified sequences</taxon>
        <taxon>metagenomes</taxon>
        <taxon>ecological metagenomes</taxon>
    </lineage>
</organism>
<dbReference type="SUPFAM" id="SSF51695">
    <property type="entry name" value="PLC-like phosphodiesterases"/>
    <property type="match status" value="1"/>
</dbReference>
<dbReference type="Pfam" id="PF03009">
    <property type="entry name" value="GDPD"/>
    <property type="match status" value="1"/>
</dbReference>
<name>A0A6J7P0F7_9ZZZZ</name>
<proteinExistence type="predicted"/>
<dbReference type="GO" id="GO:0008081">
    <property type="term" value="F:phosphoric diester hydrolase activity"/>
    <property type="evidence" value="ECO:0007669"/>
    <property type="project" value="InterPro"/>
</dbReference>
<feature type="domain" description="GP-PDE" evidence="1">
    <location>
        <begin position="15"/>
        <end position="236"/>
    </location>
</feature>
<dbReference type="CDD" id="cd08556">
    <property type="entry name" value="GDPD"/>
    <property type="match status" value="1"/>
</dbReference>
<dbReference type="Gene3D" id="3.20.20.190">
    <property type="entry name" value="Phosphatidylinositol (PI) phosphodiesterase"/>
    <property type="match status" value="1"/>
</dbReference>
<evidence type="ECO:0000313" key="2">
    <source>
        <dbReference type="EMBL" id="CAB4998916.1"/>
    </source>
</evidence>
<evidence type="ECO:0000259" key="1">
    <source>
        <dbReference type="PROSITE" id="PS51704"/>
    </source>
</evidence>
<accession>A0A6J7P0F7</accession>
<dbReference type="EMBL" id="CAFBPC010000026">
    <property type="protein sequence ID" value="CAB4998916.1"/>
    <property type="molecule type" value="Genomic_DNA"/>
</dbReference>
<protein>
    <submittedName>
        <fullName evidence="2">Unannotated protein</fullName>
    </submittedName>
</protein>
<dbReference type="PANTHER" id="PTHR46211">
    <property type="entry name" value="GLYCEROPHOSPHORYL DIESTER PHOSPHODIESTERASE"/>
    <property type="match status" value="1"/>
</dbReference>
<dbReference type="PROSITE" id="PS51704">
    <property type="entry name" value="GP_PDE"/>
    <property type="match status" value="1"/>
</dbReference>
<dbReference type="InterPro" id="IPR017946">
    <property type="entry name" value="PLC-like_Pdiesterase_TIM-brl"/>
</dbReference>
<dbReference type="AlphaFoldDB" id="A0A6J7P0F7"/>
<reference evidence="2" key="1">
    <citation type="submission" date="2020-05" db="EMBL/GenBank/DDBJ databases">
        <authorList>
            <person name="Chiriac C."/>
            <person name="Salcher M."/>
            <person name="Ghai R."/>
            <person name="Kavagutti S V."/>
        </authorList>
    </citation>
    <scope>NUCLEOTIDE SEQUENCE</scope>
</reference>
<dbReference type="GO" id="GO:0006629">
    <property type="term" value="P:lipid metabolic process"/>
    <property type="evidence" value="ECO:0007669"/>
    <property type="project" value="InterPro"/>
</dbReference>
<sequence length="250" mass="28419">MQSVQQRLPSLIGDPIAFAHRGAKAHAPENTLEAFALALRLGANGLETDMWRTADGHIVLDHDGIVKRWGRSRAISEVPLAALPSHIPTLEKFYEEIGTDFHFSIDVKDEEAYESIVRISSESSFDLSRLWLCHHKVDVTVRNRGIYPDVRFVDSTRLSRMKEGPERRCALLLEHGVDALNMHHSDWNGGLVTLAHKFELFAFSWDMQFEHVMTNHFRMGVDAVYSDYVDRLVDVYSAEVGHVPTKSQPR</sequence>
<gene>
    <name evidence="2" type="ORF">UFOPK4057_00186</name>
</gene>
<dbReference type="InterPro" id="IPR030395">
    <property type="entry name" value="GP_PDE_dom"/>
</dbReference>